<reference evidence="3" key="1">
    <citation type="journal article" date="2019" name="Int. J. Syst. Evol. Microbiol.">
        <title>The Global Catalogue of Microorganisms (GCM) 10K type strain sequencing project: providing services to taxonomists for standard genome sequencing and annotation.</title>
        <authorList>
            <consortium name="The Broad Institute Genomics Platform"/>
            <consortium name="The Broad Institute Genome Sequencing Center for Infectious Disease"/>
            <person name="Wu L."/>
            <person name="Ma J."/>
        </authorList>
    </citation>
    <scope>NUCLEOTIDE SEQUENCE [LARGE SCALE GENOMIC DNA]</scope>
    <source>
        <strain evidence="3">CCUG 56401</strain>
    </source>
</reference>
<feature type="transmembrane region" description="Helical" evidence="1">
    <location>
        <begin position="54"/>
        <end position="72"/>
    </location>
</feature>
<dbReference type="RefSeq" id="WP_263251367.1">
    <property type="nucleotide sequence ID" value="NZ_BAABLT010000016.1"/>
</dbReference>
<gene>
    <name evidence="2" type="ORF">ACFQ16_22335</name>
</gene>
<organism evidence="2 3">
    <name type="scientific">Saccharopolyspora rosea</name>
    <dbReference type="NCBI Taxonomy" id="524884"/>
    <lineage>
        <taxon>Bacteria</taxon>
        <taxon>Bacillati</taxon>
        <taxon>Actinomycetota</taxon>
        <taxon>Actinomycetes</taxon>
        <taxon>Pseudonocardiales</taxon>
        <taxon>Pseudonocardiaceae</taxon>
        <taxon>Saccharopolyspora</taxon>
    </lineage>
</organism>
<dbReference type="InterPro" id="IPR022062">
    <property type="entry name" value="DUF3618"/>
</dbReference>
<sequence length="73" mass="8254">MARDPDAIEREIQQAREALADTLDELSVKANPKRFVDYGKSAVEEKLNDPRVRYALIGVGALVTLVVVRRLFR</sequence>
<comment type="caution">
    <text evidence="2">The sequence shown here is derived from an EMBL/GenBank/DDBJ whole genome shotgun (WGS) entry which is preliminary data.</text>
</comment>
<dbReference type="Proteomes" id="UP001597018">
    <property type="component" value="Unassembled WGS sequence"/>
</dbReference>
<keyword evidence="1" id="KW-1133">Transmembrane helix</keyword>
<keyword evidence="1" id="KW-0472">Membrane</keyword>
<accession>A0ABW3FX83</accession>
<keyword evidence="3" id="KW-1185">Reference proteome</keyword>
<keyword evidence="1" id="KW-0812">Transmembrane</keyword>
<name>A0ABW3FX83_9PSEU</name>
<dbReference type="Pfam" id="PF12277">
    <property type="entry name" value="DUF3618"/>
    <property type="match status" value="1"/>
</dbReference>
<evidence type="ECO:0000256" key="1">
    <source>
        <dbReference type="SAM" id="Phobius"/>
    </source>
</evidence>
<protein>
    <submittedName>
        <fullName evidence="2">DUF3618 domain-containing protein</fullName>
    </submittedName>
</protein>
<evidence type="ECO:0000313" key="2">
    <source>
        <dbReference type="EMBL" id="MFD0922492.1"/>
    </source>
</evidence>
<proteinExistence type="predicted"/>
<evidence type="ECO:0000313" key="3">
    <source>
        <dbReference type="Proteomes" id="UP001597018"/>
    </source>
</evidence>
<dbReference type="EMBL" id="JBHTIW010000021">
    <property type="protein sequence ID" value="MFD0922492.1"/>
    <property type="molecule type" value="Genomic_DNA"/>
</dbReference>